<dbReference type="Pfam" id="PF04840">
    <property type="entry name" value="Vps16_C"/>
    <property type="match status" value="2"/>
</dbReference>
<dbReference type="PANTHER" id="PTHR12811:SF0">
    <property type="entry name" value="VACUOLAR PROTEIN SORTING-ASSOCIATED PROTEIN 16 HOMOLOG"/>
    <property type="match status" value="1"/>
</dbReference>
<accession>A0AAV0AR24</accession>
<dbReference type="AlphaFoldDB" id="A0AAV0AR24"/>
<evidence type="ECO:0000259" key="1">
    <source>
        <dbReference type="Pfam" id="PF04840"/>
    </source>
</evidence>
<dbReference type="GO" id="GO:0006886">
    <property type="term" value="P:intracellular protein transport"/>
    <property type="evidence" value="ECO:0007669"/>
    <property type="project" value="InterPro"/>
</dbReference>
<proteinExistence type="predicted"/>
<dbReference type="GO" id="GO:0003779">
    <property type="term" value="F:actin binding"/>
    <property type="evidence" value="ECO:0007669"/>
    <property type="project" value="TreeGrafter"/>
</dbReference>
<dbReference type="InterPro" id="IPR016534">
    <property type="entry name" value="VPS16"/>
</dbReference>
<evidence type="ECO:0000313" key="3">
    <source>
        <dbReference type="Proteomes" id="UP001153365"/>
    </source>
</evidence>
<dbReference type="GO" id="GO:0042144">
    <property type="term" value="P:vacuole fusion, non-autophagic"/>
    <property type="evidence" value="ECO:0007669"/>
    <property type="project" value="TreeGrafter"/>
</dbReference>
<feature type="domain" description="Vps16 C-terminal" evidence="1">
    <location>
        <begin position="299"/>
        <end position="360"/>
    </location>
</feature>
<organism evidence="2 3">
    <name type="scientific">Phakopsora pachyrhizi</name>
    <name type="common">Asian soybean rust disease fungus</name>
    <dbReference type="NCBI Taxonomy" id="170000"/>
    <lineage>
        <taxon>Eukaryota</taxon>
        <taxon>Fungi</taxon>
        <taxon>Dikarya</taxon>
        <taxon>Basidiomycota</taxon>
        <taxon>Pucciniomycotina</taxon>
        <taxon>Pucciniomycetes</taxon>
        <taxon>Pucciniales</taxon>
        <taxon>Phakopsoraceae</taxon>
        <taxon>Phakopsora</taxon>
    </lineage>
</organism>
<name>A0AAV0AR24_PHAPC</name>
<protein>
    <recommendedName>
        <fullName evidence="1">Vps16 C-terminal domain-containing protein</fullName>
    </recommendedName>
</protein>
<dbReference type="InterPro" id="IPR038132">
    <property type="entry name" value="Vps16_C_sf"/>
</dbReference>
<dbReference type="GO" id="GO:0030897">
    <property type="term" value="C:HOPS complex"/>
    <property type="evidence" value="ECO:0007669"/>
    <property type="project" value="TreeGrafter"/>
</dbReference>
<dbReference type="Proteomes" id="UP001153365">
    <property type="component" value="Unassembled WGS sequence"/>
</dbReference>
<dbReference type="GO" id="GO:0005768">
    <property type="term" value="C:endosome"/>
    <property type="evidence" value="ECO:0007669"/>
    <property type="project" value="TreeGrafter"/>
</dbReference>
<dbReference type="InterPro" id="IPR006925">
    <property type="entry name" value="Vps16_C"/>
</dbReference>
<dbReference type="EMBL" id="CALTRL010001237">
    <property type="protein sequence ID" value="CAH7671704.1"/>
    <property type="molecule type" value="Genomic_DNA"/>
</dbReference>
<comment type="caution">
    <text evidence="2">The sequence shown here is derived from an EMBL/GenBank/DDBJ whole genome shotgun (WGS) entry which is preliminary data.</text>
</comment>
<gene>
    <name evidence="2" type="ORF">PPACK8108_LOCUS6511</name>
</gene>
<dbReference type="PANTHER" id="PTHR12811">
    <property type="entry name" value="VACUOLAR PROTEIN SORTING VPS16"/>
    <property type="match status" value="1"/>
</dbReference>
<sequence length="364" mass="40730">MSKALRVLNAVGITSPPTLAHNIIISASKATEFASANPSHGVCQKIISNLEGHHSVSPADKAEIAWSLWKSNLSVELLQHEKKLAKQIPLLIKMERGGEALNQSIKSLDPDLIHAVLWETQARKSLAEFLPAVKGKLEAVSPIHVWAKASIEQNFSSLKDTAKMANFAVGPDWELYPNFCYQDEHHAESACLLLEDSYMNFCPPEPYMAVTLSDWEMFFSDKTTKIKNSIQFFAEDSARVFEQKMANESIKLLNVQKNLVMDVLRSYSSEGDSSKRSNEQMKKSFLDSITSNNGLSLPSLNETIRQCIKLGSCKKADRLKVNFKVPDKHFWCVKMKALIGLRDWKSLEAWAGNKSPIGFEVPMS</sequence>
<dbReference type="Gene3D" id="1.10.150.780">
    <property type="entry name" value="Vps16, C-terminal region"/>
    <property type="match status" value="1"/>
</dbReference>
<dbReference type="GO" id="GO:0016197">
    <property type="term" value="P:endosomal transport"/>
    <property type="evidence" value="ECO:0007669"/>
    <property type="project" value="TreeGrafter"/>
</dbReference>
<feature type="domain" description="Vps16 C-terminal" evidence="1">
    <location>
        <begin position="61"/>
        <end position="141"/>
    </location>
</feature>
<evidence type="ECO:0000313" key="2">
    <source>
        <dbReference type="EMBL" id="CAH7671704.1"/>
    </source>
</evidence>
<keyword evidence="3" id="KW-1185">Reference proteome</keyword>
<reference evidence="2" key="1">
    <citation type="submission" date="2022-06" db="EMBL/GenBank/DDBJ databases">
        <authorList>
            <consortium name="SYNGENTA / RWTH Aachen University"/>
        </authorList>
    </citation>
    <scope>NUCLEOTIDE SEQUENCE</scope>
</reference>